<dbReference type="GO" id="GO:0007623">
    <property type="term" value="P:circadian rhythm"/>
    <property type="evidence" value="ECO:0007669"/>
    <property type="project" value="InterPro"/>
</dbReference>
<evidence type="ECO:0000313" key="2">
    <source>
        <dbReference type="EMBL" id="CAA7398334.1"/>
    </source>
</evidence>
<evidence type="ECO:0000256" key="1">
    <source>
        <dbReference type="SAM" id="MobiDB-lite"/>
    </source>
</evidence>
<dbReference type="InterPro" id="IPR039928">
    <property type="entry name" value="LNK"/>
</dbReference>
<dbReference type="PANTHER" id="PTHR33334:SF5">
    <property type="entry name" value="PROTEIN LNK2"/>
    <property type="match status" value="1"/>
</dbReference>
<feature type="region of interest" description="Disordered" evidence="1">
    <location>
        <begin position="28"/>
        <end position="48"/>
    </location>
</feature>
<dbReference type="PANTHER" id="PTHR33334">
    <property type="entry name" value="PROTEIN LNK1"/>
    <property type="match status" value="1"/>
</dbReference>
<gene>
    <name evidence="2" type="ORF">SI8410_06008999</name>
</gene>
<reference evidence="2" key="1">
    <citation type="submission" date="2020-02" db="EMBL/GenBank/DDBJ databases">
        <authorList>
            <person name="Scholz U."/>
            <person name="Mascher M."/>
            <person name="Fiebig A."/>
        </authorList>
    </citation>
    <scope>NUCLEOTIDE SEQUENCE</scope>
</reference>
<dbReference type="GO" id="GO:0006355">
    <property type="term" value="P:regulation of DNA-templated transcription"/>
    <property type="evidence" value="ECO:0007669"/>
    <property type="project" value="InterPro"/>
</dbReference>
<dbReference type="OrthoDB" id="1939712at2759"/>
<keyword evidence="3" id="KW-1185">Reference proteome</keyword>
<proteinExistence type="predicted"/>
<accession>A0A7I8KMI6</accession>
<name>A0A7I8KMI6_SPIIN</name>
<feature type="compositionally biased region" description="Basic and acidic residues" evidence="1">
    <location>
        <begin position="385"/>
        <end position="396"/>
    </location>
</feature>
<feature type="region of interest" description="Disordered" evidence="1">
    <location>
        <begin position="385"/>
        <end position="414"/>
    </location>
</feature>
<evidence type="ECO:0000313" key="3">
    <source>
        <dbReference type="Proteomes" id="UP000663760"/>
    </source>
</evidence>
<feature type="compositionally biased region" description="Polar residues" evidence="1">
    <location>
        <begin position="400"/>
        <end position="410"/>
    </location>
</feature>
<feature type="region of interest" description="Disordered" evidence="1">
    <location>
        <begin position="437"/>
        <end position="462"/>
    </location>
</feature>
<feature type="compositionally biased region" description="Low complexity" evidence="1">
    <location>
        <begin position="28"/>
        <end position="39"/>
    </location>
</feature>
<dbReference type="AlphaFoldDB" id="A0A7I8KMI6"/>
<sequence>MELRRAELVGCNSDSASWPQVSILLGPASSSSTRVASVSKRPATQRRRRRGDTTFLLLWKGTRKVHQSPETEDCKTRRSSSFPLASPLSAERKARAMDWCFRREVDDLIVPTGSQSSDRLYAEDGSPSSNSWFQWEFGRGENLVRPEKFFSKTMKKDDTASSFDGRSLYEQFKPESCLRDAKDSDDQEAYGDLLFADSCTRTSDPSFQKSEHLGDLPDHPLQNSLERMDFWDSGFIAEIPQMESPSNSSDTAYISTSFRNFSSDMFIDQNNSLNDPCFTGSPIYHERQSTPQADDVAKHEGHGTDVSPFCVTLSSRCLESSTTALPHSALVPAELSTSEEMAGLLQEEACLEANVLQELEGVMSQLTTKMRICFRDALYRLAETSKQHSSLAEDKPYSSVDVNNPRNCAPNSAERETNAIDRIIANMMFNNLVPPHTFSQSRGAAQHGESFTSTPPPRLPAI</sequence>
<organism evidence="2 3">
    <name type="scientific">Spirodela intermedia</name>
    <name type="common">Intermediate duckweed</name>
    <dbReference type="NCBI Taxonomy" id="51605"/>
    <lineage>
        <taxon>Eukaryota</taxon>
        <taxon>Viridiplantae</taxon>
        <taxon>Streptophyta</taxon>
        <taxon>Embryophyta</taxon>
        <taxon>Tracheophyta</taxon>
        <taxon>Spermatophyta</taxon>
        <taxon>Magnoliopsida</taxon>
        <taxon>Liliopsida</taxon>
        <taxon>Araceae</taxon>
        <taxon>Lemnoideae</taxon>
        <taxon>Spirodela</taxon>
    </lineage>
</organism>
<protein>
    <submittedName>
        <fullName evidence="2">Uncharacterized protein</fullName>
    </submittedName>
</protein>
<feature type="compositionally biased region" description="Polar residues" evidence="1">
    <location>
        <begin position="437"/>
        <end position="453"/>
    </location>
</feature>
<dbReference type="Proteomes" id="UP000663760">
    <property type="component" value="Chromosome 6"/>
</dbReference>
<dbReference type="EMBL" id="LR746269">
    <property type="protein sequence ID" value="CAA7398334.1"/>
    <property type="molecule type" value="Genomic_DNA"/>
</dbReference>